<dbReference type="PROSITE" id="PS50090">
    <property type="entry name" value="MYB_LIKE"/>
    <property type="match status" value="1"/>
</dbReference>
<dbReference type="Gramene" id="TVU06353">
    <property type="protein sequence ID" value="TVU06353"/>
    <property type="gene ID" value="EJB05_49562"/>
</dbReference>
<dbReference type="OrthoDB" id="1690618at2759"/>
<accession>A0A5J9T4L9</accession>
<evidence type="ECO:0000313" key="3">
    <source>
        <dbReference type="Proteomes" id="UP000324897"/>
    </source>
</evidence>
<organism evidence="2 3">
    <name type="scientific">Eragrostis curvula</name>
    <name type="common">weeping love grass</name>
    <dbReference type="NCBI Taxonomy" id="38414"/>
    <lineage>
        <taxon>Eukaryota</taxon>
        <taxon>Viridiplantae</taxon>
        <taxon>Streptophyta</taxon>
        <taxon>Embryophyta</taxon>
        <taxon>Tracheophyta</taxon>
        <taxon>Spermatophyta</taxon>
        <taxon>Magnoliopsida</taxon>
        <taxon>Liliopsida</taxon>
        <taxon>Poales</taxon>
        <taxon>Poaceae</taxon>
        <taxon>PACMAD clade</taxon>
        <taxon>Chloridoideae</taxon>
        <taxon>Eragrostideae</taxon>
        <taxon>Eragrostidinae</taxon>
        <taxon>Eragrostis</taxon>
    </lineage>
</organism>
<evidence type="ECO:0000313" key="2">
    <source>
        <dbReference type="EMBL" id="TVU06353.1"/>
    </source>
</evidence>
<dbReference type="EMBL" id="RWGY01000051">
    <property type="protein sequence ID" value="TVU06353.1"/>
    <property type="molecule type" value="Genomic_DNA"/>
</dbReference>
<dbReference type="AlphaFoldDB" id="A0A5J9T4L9"/>
<keyword evidence="3" id="KW-1185">Reference proteome</keyword>
<feature type="domain" description="Myb-like" evidence="1">
    <location>
        <begin position="30"/>
        <end position="84"/>
    </location>
</feature>
<dbReference type="Proteomes" id="UP000324897">
    <property type="component" value="Unassembled WGS sequence"/>
</dbReference>
<feature type="non-terminal residue" evidence="2">
    <location>
        <position position="1"/>
    </location>
</feature>
<protein>
    <recommendedName>
        <fullName evidence="1">Myb-like domain-containing protein</fullName>
    </recommendedName>
</protein>
<proteinExistence type="predicted"/>
<reference evidence="2 3" key="1">
    <citation type="journal article" date="2019" name="Sci. Rep.">
        <title>A high-quality genome of Eragrostis curvula grass provides insights into Poaceae evolution and supports new strategies to enhance forage quality.</title>
        <authorList>
            <person name="Carballo J."/>
            <person name="Santos B.A.C.M."/>
            <person name="Zappacosta D."/>
            <person name="Garbus I."/>
            <person name="Selva J.P."/>
            <person name="Gallo C.A."/>
            <person name="Diaz A."/>
            <person name="Albertini E."/>
            <person name="Caccamo M."/>
            <person name="Echenique V."/>
        </authorList>
    </citation>
    <scope>NUCLEOTIDE SEQUENCE [LARGE SCALE GENOMIC DNA]</scope>
    <source>
        <strain evidence="3">cv. Victoria</strain>
        <tissue evidence="2">Leaf</tissue>
    </source>
</reference>
<sequence>MAYYYSYGMGGQSSWAVAPGSGIVVAQQPAPPMMSRPWSKAEDKVFQSALLTFPEQVPNQWALVASWLQGRMMQEAWDHYQALLADVDLIEHGMVEVPMPGTTRAVPAMVAGMSAAAACHGRRRSTGCFWWVWRSTGTATSGTSRD</sequence>
<dbReference type="InterPro" id="IPR009057">
    <property type="entry name" value="Homeodomain-like_sf"/>
</dbReference>
<dbReference type="Gene3D" id="1.10.10.60">
    <property type="entry name" value="Homeodomain-like"/>
    <property type="match status" value="1"/>
</dbReference>
<dbReference type="PANTHER" id="PTHR44042:SF67">
    <property type="entry name" value="MYB-LIKE PROTEIN I"/>
    <property type="match status" value="1"/>
</dbReference>
<dbReference type="SUPFAM" id="SSF46689">
    <property type="entry name" value="Homeodomain-like"/>
    <property type="match status" value="1"/>
</dbReference>
<comment type="caution">
    <text evidence="2">The sequence shown here is derived from an EMBL/GenBank/DDBJ whole genome shotgun (WGS) entry which is preliminary data.</text>
</comment>
<evidence type="ECO:0000259" key="1">
    <source>
        <dbReference type="PROSITE" id="PS50090"/>
    </source>
</evidence>
<name>A0A5J9T4L9_9POAL</name>
<gene>
    <name evidence="2" type="ORF">EJB05_49562</name>
</gene>
<dbReference type="PANTHER" id="PTHR44042">
    <property type="entry name" value="DUPLICATED HOMEODOMAIN-LIKE SUPERFAMILY PROTEIN-RELATED"/>
    <property type="match status" value="1"/>
</dbReference>
<dbReference type="InterPro" id="IPR001005">
    <property type="entry name" value="SANT/Myb"/>
</dbReference>